<feature type="transmembrane region" description="Helical" evidence="8">
    <location>
        <begin position="434"/>
        <end position="453"/>
    </location>
</feature>
<dbReference type="PROSITE" id="PS50850">
    <property type="entry name" value="MFS"/>
    <property type="match status" value="1"/>
</dbReference>
<feature type="transmembrane region" description="Helical" evidence="8">
    <location>
        <begin position="226"/>
        <end position="245"/>
    </location>
</feature>
<keyword evidence="3 8" id="KW-0812">Transmembrane</keyword>
<evidence type="ECO:0000256" key="7">
    <source>
        <dbReference type="SAM" id="MobiDB-lite"/>
    </source>
</evidence>
<feature type="transmembrane region" description="Helical" evidence="8">
    <location>
        <begin position="12"/>
        <end position="32"/>
    </location>
</feature>
<dbReference type="PANTHER" id="PTHR42718">
    <property type="entry name" value="MAJOR FACILITATOR SUPERFAMILY MULTIDRUG TRANSPORTER MFSC"/>
    <property type="match status" value="1"/>
</dbReference>
<evidence type="ECO:0000256" key="2">
    <source>
        <dbReference type="ARBA" id="ARBA00022448"/>
    </source>
</evidence>
<dbReference type="PANTHER" id="PTHR42718:SF9">
    <property type="entry name" value="MAJOR FACILITATOR SUPERFAMILY MULTIDRUG TRANSPORTER MFSC"/>
    <property type="match status" value="1"/>
</dbReference>
<evidence type="ECO:0000256" key="8">
    <source>
        <dbReference type="SAM" id="Phobius"/>
    </source>
</evidence>
<feature type="transmembrane region" description="Helical" evidence="8">
    <location>
        <begin position="166"/>
        <end position="187"/>
    </location>
</feature>
<feature type="transmembrane region" description="Helical" evidence="8">
    <location>
        <begin position="80"/>
        <end position="103"/>
    </location>
</feature>
<feature type="region of interest" description="Disordered" evidence="7">
    <location>
        <begin position="462"/>
        <end position="485"/>
    </location>
</feature>
<dbReference type="InterPro" id="IPR020846">
    <property type="entry name" value="MFS_dom"/>
</dbReference>
<comment type="caution">
    <text evidence="11">The sequence shown here is derived from an EMBL/GenBank/DDBJ whole genome shotgun (WGS) entry which is preliminary data.</text>
</comment>
<feature type="transmembrane region" description="Helical" evidence="8">
    <location>
        <begin position="52"/>
        <end position="73"/>
    </location>
</feature>
<evidence type="ECO:0000256" key="4">
    <source>
        <dbReference type="ARBA" id="ARBA00022989"/>
    </source>
</evidence>
<keyword evidence="5 8" id="KW-0472">Membrane</keyword>
<dbReference type="Pfam" id="PF07690">
    <property type="entry name" value="MFS_1"/>
    <property type="match status" value="1"/>
</dbReference>
<feature type="transmembrane region" description="Helical" evidence="8">
    <location>
        <begin position="296"/>
        <end position="319"/>
    </location>
</feature>
<dbReference type="GO" id="GO:0005886">
    <property type="term" value="C:plasma membrane"/>
    <property type="evidence" value="ECO:0007669"/>
    <property type="project" value="UniProtKB-SubCell"/>
</dbReference>
<feature type="domain" description="CBS" evidence="10">
    <location>
        <begin position="584"/>
        <end position="637"/>
    </location>
</feature>
<dbReference type="AlphaFoldDB" id="A0A8I0GBG4"/>
<dbReference type="Pfam" id="PF00571">
    <property type="entry name" value="CBS"/>
    <property type="match status" value="2"/>
</dbReference>
<evidence type="ECO:0000256" key="1">
    <source>
        <dbReference type="ARBA" id="ARBA00004651"/>
    </source>
</evidence>
<dbReference type="Proteomes" id="UP000627538">
    <property type="component" value="Unassembled WGS sequence"/>
</dbReference>
<evidence type="ECO:0000256" key="5">
    <source>
        <dbReference type="ARBA" id="ARBA00023136"/>
    </source>
</evidence>
<dbReference type="InterPro" id="IPR011701">
    <property type="entry name" value="MFS"/>
</dbReference>
<comment type="subcellular location">
    <subcellularLocation>
        <location evidence="1">Cell membrane</location>
        <topology evidence="1">Multi-pass membrane protein</topology>
    </subcellularLocation>
</comment>
<feature type="transmembrane region" description="Helical" evidence="8">
    <location>
        <begin position="326"/>
        <end position="346"/>
    </location>
</feature>
<protein>
    <submittedName>
        <fullName evidence="11">MFS transporter</fullName>
    </submittedName>
</protein>
<dbReference type="GO" id="GO:0022857">
    <property type="term" value="F:transmembrane transporter activity"/>
    <property type="evidence" value="ECO:0007669"/>
    <property type="project" value="InterPro"/>
</dbReference>
<dbReference type="Gene3D" id="1.20.1720.10">
    <property type="entry name" value="Multidrug resistance protein D"/>
    <property type="match status" value="1"/>
</dbReference>
<evidence type="ECO:0000259" key="9">
    <source>
        <dbReference type="PROSITE" id="PS50850"/>
    </source>
</evidence>
<organism evidence="11 12">
    <name type="scientific">Nanchangia anserum</name>
    <dbReference type="NCBI Taxonomy" id="2692125"/>
    <lineage>
        <taxon>Bacteria</taxon>
        <taxon>Bacillati</taxon>
        <taxon>Actinomycetota</taxon>
        <taxon>Actinomycetes</taxon>
        <taxon>Actinomycetales</taxon>
        <taxon>Actinomycetaceae</taxon>
        <taxon>Nanchangia</taxon>
    </lineage>
</organism>
<dbReference type="SUPFAM" id="SSF103473">
    <property type="entry name" value="MFS general substrate transporter"/>
    <property type="match status" value="1"/>
</dbReference>
<feature type="transmembrane region" description="Helical" evidence="8">
    <location>
        <begin position="265"/>
        <end position="290"/>
    </location>
</feature>
<feature type="transmembrane region" description="Helical" evidence="8">
    <location>
        <begin position="199"/>
        <end position="220"/>
    </location>
</feature>
<evidence type="ECO:0000256" key="3">
    <source>
        <dbReference type="ARBA" id="ARBA00022692"/>
    </source>
</evidence>
<accession>A0A8I0GBG4</accession>
<feature type="transmembrane region" description="Helical" evidence="8">
    <location>
        <begin position="394"/>
        <end position="414"/>
    </location>
</feature>
<keyword evidence="6" id="KW-0129">CBS domain</keyword>
<dbReference type="InterPro" id="IPR036259">
    <property type="entry name" value="MFS_trans_sf"/>
</dbReference>
<sequence length="637" mass="66855">MRAADSRSVKPAWILAVVASSSFLATFNETFLNVALTPIMGDFSLDAATGQWVTTAYMLVAAVVVPLTGFLYRSIATRRLVLISLGLLLVGSLVGVIAPTFPILVAARVIQAIGTGMVVPIGMNLTLAVAPPHKLGIYMGIVSAMTTLGPAFGPIVAGGIMSLTSWHGLFAVFAVMIVLVIILSLVAVKDIAELTKPRLDAASVILASVGLIGLMYGSSILFKGQALLGAVIAVVGIIVIAAFLVRQRRCAHPLLNLAPLMTTGFNLGVLLVVIALMTVFSLNMILPVFMQSALGFTPMVAALTLLPPCLVSCVLAPVAGKIFDKFGVRIMVPVGMFVVFASMVVLSRLDETATSAMVIACYAPAIAGCAMVVGPSQSHALSRLTPDLYPHGTTIVGTAFQLAGCFGSALFMGVYSLAEQNSRATALVAAADGFHAATLVACGVTFVGFLVALGMAREAGKRRVGDHHDEPAAHHSAAESATPRIHSEATAQTVMQKEVFSVDSTASAYDALTLMARKRTSGMPVIGDNDTLVGFVTDGALLRALSGEGQDAINMAYVYALWAQEKDLSGQIERLKDIPVMDVAFRRPVSVDADASLQDVCEALSDRHVKKVPVLDNGRLVGVINRTELLRTMVPVV</sequence>
<name>A0A8I0GBG4_9ACTO</name>
<dbReference type="SUPFAM" id="SSF54631">
    <property type="entry name" value="CBS-domain pair"/>
    <property type="match status" value="1"/>
</dbReference>
<dbReference type="InterPro" id="IPR046342">
    <property type="entry name" value="CBS_dom_sf"/>
</dbReference>
<dbReference type="RefSeq" id="WP_191071739.1">
    <property type="nucleotide sequence ID" value="NZ_CP060506.1"/>
</dbReference>
<keyword evidence="12" id="KW-1185">Reference proteome</keyword>
<keyword evidence="4 8" id="KW-1133">Transmembrane helix</keyword>
<reference evidence="11 12" key="1">
    <citation type="submission" date="2020-08" db="EMBL/GenBank/DDBJ databases">
        <title>Winkia gen. nov., sp. nov., isolated from faeces of the Anser albifrons in China.</title>
        <authorList>
            <person name="Liu Q."/>
        </authorList>
    </citation>
    <scope>NUCLEOTIDE SEQUENCE [LARGE SCALE GENOMIC DNA]</scope>
    <source>
        <strain evidence="11 12">C62</strain>
    </source>
</reference>
<feature type="domain" description="Major facilitator superfamily (MFS) profile" evidence="9">
    <location>
        <begin position="14"/>
        <end position="460"/>
    </location>
</feature>
<evidence type="ECO:0000259" key="10">
    <source>
        <dbReference type="PROSITE" id="PS51371"/>
    </source>
</evidence>
<evidence type="ECO:0000256" key="6">
    <source>
        <dbReference type="PROSITE-ProRule" id="PRU00703"/>
    </source>
</evidence>
<dbReference type="EMBL" id="JACRUO010000001">
    <property type="protein sequence ID" value="MBD3689713.1"/>
    <property type="molecule type" value="Genomic_DNA"/>
</dbReference>
<evidence type="ECO:0000313" key="12">
    <source>
        <dbReference type="Proteomes" id="UP000627538"/>
    </source>
</evidence>
<dbReference type="SMART" id="SM00116">
    <property type="entry name" value="CBS"/>
    <property type="match status" value="2"/>
</dbReference>
<feature type="transmembrane region" description="Helical" evidence="8">
    <location>
        <begin position="137"/>
        <end position="160"/>
    </location>
</feature>
<feature type="domain" description="CBS" evidence="10">
    <location>
        <begin position="495"/>
        <end position="552"/>
    </location>
</feature>
<dbReference type="Gene3D" id="1.20.1250.20">
    <property type="entry name" value="MFS general substrate transporter like domains"/>
    <property type="match status" value="1"/>
</dbReference>
<keyword evidence="2" id="KW-0813">Transport</keyword>
<feature type="transmembrane region" description="Helical" evidence="8">
    <location>
        <begin position="352"/>
        <end position="373"/>
    </location>
</feature>
<dbReference type="PRINTS" id="PR01036">
    <property type="entry name" value="TCRTETB"/>
</dbReference>
<gene>
    <name evidence="11" type="ORF">H8R10_05670</name>
</gene>
<feature type="transmembrane region" description="Helical" evidence="8">
    <location>
        <begin position="109"/>
        <end position="130"/>
    </location>
</feature>
<proteinExistence type="predicted"/>
<dbReference type="PROSITE" id="PS51371">
    <property type="entry name" value="CBS"/>
    <property type="match status" value="2"/>
</dbReference>
<evidence type="ECO:0000313" key="11">
    <source>
        <dbReference type="EMBL" id="MBD3689713.1"/>
    </source>
</evidence>
<dbReference type="Gene3D" id="3.10.580.10">
    <property type="entry name" value="CBS-domain"/>
    <property type="match status" value="1"/>
</dbReference>
<dbReference type="InterPro" id="IPR000644">
    <property type="entry name" value="CBS_dom"/>
</dbReference>
<feature type="compositionally biased region" description="Basic and acidic residues" evidence="7">
    <location>
        <begin position="462"/>
        <end position="477"/>
    </location>
</feature>